<organism evidence="2">
    <name type="scientific">Fagus sylvatica</name>
    <name type="common">Beechnut</name>
    <dbReference type="NCBI Taxonomy" id="28930"/>
    <lineage>
        <taxon>Eukaryota</taxon>
        <taxon>Viridiplantae</taxon>
        <taxon>Streptophyta</taxon>
        <taxon>Embryophyta</taxon>
        <taxon>Tracheophyta</taxon>
        <taxon>Spermatophyta</taxon>
        <taxon>Magnoliopsida</taxon>
        <taxon>eudicotyledons</taxon>
        <taxon>Gunneridae</taxon>
        <taxon>Pentapetalae</taxon>
        <taxon>rosids</taxon>
        <taxon>fabids</taxon>
        <taxon>Fagales</taxon>
        <taxon>Fagaceae</taxon>
        <taxon>Fagus</taxon>
    </lineage>
</organism>
<dbReference type="PANTHER" id="PTHR33116">
    <property type="entry name" value="REVERSE TRANSCRIPTASE ZINC-BINDING DOMAIN-CONTAINING PROTEIN-RELATED-RELATED"/>
    <property type="match status" value="1"/>
</dbReference>
<dbReference type="EMBL" id="OIVN01001030">
    <property type="protein sequence ID" value="SPC88924.1"/>
    <property type="molecule type" value="Genomic_DNA"/>
</dbReference>
<evidence type="ECO:0000313" key="2">
    <source>
        <dbReference type="EMBL" id="SPC88924.1"/>
    </source>
</evidence>
<reference evidence="2" key="1">
    <citation type="submission" date="2018-02" db="EMBL/GenBank/DDBJ databases">
        <authorList>
            <person name="Cohen D.B."/>
            <person name="Kent A.D."/>
        </authorList>
    </citation>
    <scope>NUCLEOTIDE SEQUENCE</scope>
</reference>
<accession>A0A2N9FQA5</accession>
<sequence length="229" mass="26729">MIGEMTQLVSFFSVIQSHLPRSLDADRLIWTLNGKGCFDARSFYRALCTPPMVPFPWRSIWKVKAPRRIIFFLWSVAWGRILTCDNLMRRGHVMADWCCLCRTAGESVDHLFLHCAVARELWHWVFRAFGVAWVLPDHIPALLFGWWNWFGKHSSQVWNLIPHCLMWTLWWERNSRTFEDIDHPVGRLIEVLFSSLFDWAKVWGLTASPSVGDFVESLDYSVIASSPTL</sequence>
<dbReference type="AlphaFoldDB" id="A0A2N9FQA5"/>
<protein>
    <recommendedName>
        <fullName evidence="1">Reverse transcriptase zinc-binding domain-containing protein</fullName>
    </recommendedName>
</protein>
<dbReference type="Pfam" id="PF13966">
    <property type="entry name" value="zf-RVT"/>
    <property type="match status" value="1"/>
</dbReference>
<evidence type="ECO:0000259" key="1">
    <source>
        <dbReference type="Pfam" id="PF13966"/>
    </source>
</evidence>
<gene>
    <name evidence="2" type="ORF">FSB_LOCUS16806</name>
</gene>
<dbReference type="PANTHER" id="PTHR33116:SF78">
    <property type="entry name" value="OS12G0587133 PROTEIN"/>
    <property type="match status" value="1"/>
</dbReference>
<proteinExistence type="predicted"/>
<dbReference type="InterPro" id="IPR026960">
    <property type="entry name" value="RVT-Znf"/>
</dbReference>
<feature type="domain" description="Reverse transcriptase zinc-binding" evidence="1">
    <location>
        <begin position="38"/>
        <end position="122"/>
    </location>
</feature>
<name>A0A2N9FQA5_FAGSY</name>